<dbReference type="GO" id="GO:0008408">
    <property type="term" value="F:3'-5' exonuclease activity"/>
    <property type="evidence" value="ECO:0007669"/>
    <property type="project" value="InterPro"/>
</dbReference>
<dbReference type="EMBL" id="JANIIK010000043">
    <property type="protein sequence ID" value="KAJ3605292.1"/>
    <property type="molecule type" value="Genomic_DNA"/>
</dbReference>
<proteinExistence type="predicted"/>
<dbReference type="EMBL" id="JANIIK010000043">
    <property type="protein sequence ID" value="KAJ3605291.1"/>
    <property type="molecule type" value="Genomic_DNA"/>
</dbReference>
<dbReference type="SUPFAM" id="SSF53098">
    <property type="entry name" value="Ribonuclease H-like"/>
    <property type="match status" value="1"/>
</dbReference>
<dbReference type="InterPro" id="IPR036397">
    <property type="entry name" value="RNaseH_sf"/>
</dbReference>
<evidence type="ECO:0000313" key="2">
    <source>
        <dbReference type="EMBL" id="KAJ3605291.1"/>
    </source>
</evidence>
<dbReference type="InterPro" id="IPR012337">
    <property type="entry name" value="RNaseH-like_sf"/>
</dbReference>
<evidence type="ECO:0000313" key="3">
    <source>
        <dbReference type="Proteomes" id="UP001148018"/>
    </source>
</evidence>
<dbReference type="GO" id="GO:0006139">
    <property type="term" value="P:nucleobase-containing compound metabolic process"/>
    <property type="evidence" value="ECO:0007669"/>
    <property type="project" value="InterPro"/>
</dbReference>
<protein>
    <recommendedName>
        <fullName evidence="1">3'-5' exonuclease domain-containing protein</fullName>
    </recommendedName>
</protein>
<dbReference type="PANTHER" id="PTHR47765">
    <property type="entry name" value="3'-5' EXONUCLEASE DOMAIN-CONTAINING PROTEIN"/>
    <property type="match status" value="1"/>
</dbReference>
<reference evidence="2" key="1">
    <citation type="submission" date="2022-07" db="EMBL/GenBank/DDBJ databases">
        <title>Chromosome-level genome of Muraenolepis orangiensis.</title>
        <authorList>
            <person name="Kim J."/>
        </authorList>
    </citation>
    <scope>NUCLEOTIDE SEQUENCE</scope>
    <source>
        <strain evidence="2">KU_S4_2022</strain>
        <tissue evidence="2">Muscle</tissue>
    </source>
</reference>
<sequence>MDQVAEDLDPNALLLELAELCQNQELTKMGVAASRGFSRVARPLEAVLSILEGSASSKKPADFKLRILVEFSRWLQDHPQVTLASLPEAEAMALRRRALAQLTERLPGVVGLMVDIYGLKLMERTELTQHVARLQALNLHTVAVVFSVKMELQRTLDMEEMCVPLLLQDKVTVAESFVSGHPDLEVRLVSLLDSWCDPGFTPDTVTRLYPGLARNQFQRDQLRPKILSKHVFRLMGRFNVNPARCHNSIHMRKKGTLKFLMERYLRKDMNVENWRDHTKAIIVDDPEMQTYLEAILPNYCRAKLIGQLTRTFREGPDAQQCSLNDTPQSAEWTAPTSRRFHQPALRRDQVHILDSPEALDGCRDLLFKAGGTVGVDMEWRSGFGCMVPQRVALIQLAVQDRVFILDMCSPGLWQHPDTLAFMRALLCDTTVRKLGYDLGGDLKYLQTTWSLPQPLKTARVLDLHTVHQEMKRVRSKGWVEKGLSQLVQHVLGKPLDKTEQLSYWERRPLHSSQLRYAATDAFCLLEVYSEVSREPARYGLTSDKLAA</sequence>
<keyword evidence="3" id="KW-1185">Reference proteome</keyword>
<dbReference type="AlphaFoldDB" id="A0A9Q0IQC1"/>
<dbReference type="InterPro" id="IPR052408">
    <property type="entry name" value="Exonuclease_MUT-7-like"/>
</dbReference>
<dbReference type="Proteomes" id="UP001148018">
    <property type="component" value="Unassembled WGS sequence"/>
</dbReference>
<dbReference type="SMART" id="SM00474">
    <property type="entry name" value="35EXOc"/>
    <property type="match status" value="1"/>
</dbReference>
<comment type="caution">
    <text evidence="2">The sequence shown here is derived from an EMBL/GenBank/DDBJ whole genome shotgun (WGS) entry which is preliminary data.</text>
</comment>
<dbReference type="OrthoDB" id="18193at2759"/>
<dbReference type="PANTHER" id="PTHR47765:SF2">
    <property type="entry name" value="EXONUCLEASE MUT-7 HOMOLOG"/>
    <property type="match status" value="1"/>
</dbReference>
<dbReference type="InterPro" id="IPR002562">
    <property type="entry name" value="3'-5'_exonuclease_dom"/>
</dbReference>
<evidence type="ECO:0000259" key="1">
    <source>
        <dbReference type="SMART" id="SM00474"/>
    </source>
</evidence>
<organism evidence="2 3">
    <name type="scientific">Muraenolepis orangiensis</name>
    <name type="common">Patagonian moray cod</name>
    <dbReference type="NCBI Taxonomy" id="630683"/>
    <lineage>
        <taxon>Eukaryota</taxon>
        <taxon>Metazoa</taxon>
        <taxon>Chordata</taxon>
        <taxon>Craniata</taxon>
        <taxon>Vertebrata</taxon>
        <taxon>Euteleostomi</taxon>
        <taxon>Actinopterygii</taxon>
        <taxon>Neopterygii</taxon>
        <taxon>Teleostei</taxon>
        <taxon>Neoteleostei</taxon>
        <taxon>Acanthomorphata</taxon>
        <taxon>Zeiogadaria</taxon>
        <taxon>Gadariae</taxon>
        <taxon>Gadiformes</taxon>
        <taxon>Muraenolepidoidei</taxon>
        <taxon>Muraenolepididae</taxon>
        <taxon>Muraenolepis</taxon>
    </lineage>
</organism>
<dbReference type="Pfam" id="PF01612">
    <property type="entry name" value="DNA_pol_A_exo1"/>
    <property type="match status" value="1"/>
</dbReference>
<dbReference type="Gene3D" id="3.30.420.10">
    <property type="entry name" value="Ribonuclease H-like superfamily/Ribonuclease H"/>
    <property type="match status" value="1"/>
</dbReference>
<accession>A0A9Q0IQC1</accession>
<gene>
    <name evidence="2" type="ORF">NHX12_027341</name>
</gene>
<feature type="domain" description="3'-5' exonuclease" evidence="1">
    <location>
        <begin position="350"/>
        <end position="536"/>
    </location>
</feature>
<name>A0A9Q0IQC1_9TELE</name>
<dbReference type="GO" id="GO:0003676">
    <property type="term" value="F:nucleic acid binding"/>
    <property type="evidence" value="ECO:0007669"/>
    <property type="project" value="InterPro"/>
</dbReference>